<dbReference type="EMBL" id="JBHUEA010000008">
    <property type="protein sequence ID" value="MFD1721324.1"/>
    <property type="molecule type" value="Genomic_DNA"/>
</dbReference>
<protein>
    <submittedName>
        <fullName evidence="1">Uncharacterized protein</fullName>
    </submittedName>
</protein>
<evidence type="ECO:0000313" key="1">
    <source>
        <dbReference type="EMBL" id="MFD1721324.1"/>
    </source>
</evidence>
<comment type="caution">
    <text evidence="1">The sequence shown here is derived from an EMBL/GenBank/DDBJ whole genome shotgun (WGS) entry which is preliminary data.</text>
</comment>
<dbReference type="RefSeq" id="WP_377933453.1">
    <property type="nucleotide sequence ID" value="NZ_JBHUEA010000008.1"/>
</dbReference>
<organism evidence="1 2">
    <name type="scientific">Amnibacterium endophyticum</name>
    <dbReference type="NCBI Taxonomy" id="2109337"/>
    <lineage>
        <taxon>Bacteria</taxon>
        <taxon>Bacillati</taxon>
        <taxon>Actinomycetota</taxon>
        <taxon>Actinomycetes</taxon>
        <taxon>Micrococcales</taxon>
        <taxon>Microbacteriaceae</taxon>
        <taxon>Amnibacterium</taxon>
    </lineage>
</organism>
<name>A0ABW4LDT6_9MICO</name>
<sequence length="106" mass="11309">MGDDAKDTAWVEVQGALLDDADADVTATDDALLVHGTPFAVRDGDDMVVDLPEDRADDLVERGVAARRDRPEAKGSWVSVEDSADWVELASEAHAFVGEPSVGRDS</sequence>
<dbReference type="Proteomes" id="UP001597347">
    <property type="component" value="Unassembled WGS sequence"/>
</dbReference>
<gene>
    <name evidence="1" type="ORF">ACFSBI_07155</name>
</gene>
<proteinExistence type="predicted"/>
<keyword evidence="2" id="KW-1185">Reference proteome</keyword>
<reference evidence="2" key="1">
    <citation type="journal article" date="2019" name="Int. J. Syst. Evol. Microbiol.">
        <title>The Global Catalogue of Microorganisms (GCM) 10K type strain sequencing project: providing services to taxonomists for standard genome sequencing and annotation.</title>
        <authorList>
            <consortium name="The Broad Institute Genomics Platform"/>
            <consortium name="The Broad Institute Genome Sequencing Center for Infectious Disease"/>
            <person name="Wu L."/>
            <person name="Ma J."/>
        </authorList>
    </citation>
    <scope>NUCLEOTIDE SEQUENCE [LARGE SCALE GENOMIC DNA]</scope>
    <source>
        <strain evidence="2">CGMCC 1.12471</strain>
    </source>
</reference>
<evidence type="ECO:0000313" key="2">
    <source>
        <dbReference type="Proteomes" id="UP001597347"/>
    </source>
</evidence>
<accession>A0ABW4LDT6</accession>